<dbReference type="SUPFAM" id="SSF51971">
    <property type="entry name" value="Nucleotide-binding domain"/>
    <property type="match status" value="1"/>
</dbReference>
<name>A0P4M5_9PROT</name>
<dbReference type="Proteomes" id="UP000054262">
    <property type="component" value="Unassembled WGS sequence"/>
</dbReference>
<dbReference type="Gene3D" id="3.50.50.60">
    <property type="entry name" value="FAD/NAD(P)-binding domain"/>
    <property type="match status" value="1"/>
</dbReference>
<dbReference type="AlphaFoldDB" id="A0P4M5"/>
<dbReference type="InterPro" id="IPR006076">
    <property type="entry name" value="FAD-dep_OxRdtase"/>
</dbReference>
<evidence type="ECO:0000259" key="2">
    <source>
        <dbReference type="Pfam" id="PF01266"/>
    </source>
</evidence>
<dbReference type="GO" id="GO:0005737">
    <property type="term" value="C:cytoplasm"/>
    <property type="evidence" value="ECO:0007669"/>
    <property type="project" value="TreeGrafter"/>
</dbReference>
<evidence type="ECO:0000256" key="1">
    <source>
        <dbReference type="ARBA" id="ARBA00023002"/>
    </source>
</evidence>
<dbReference type="Pfam" id="PF01266">
    <property type="entry name" value="DAO"/>
    <property type="match status" value="1"/>
</dbReference>
<proteinExistence type="predicted"/>
<keyword evidence="4" id="KW-1185">Reference proteome</keyword>
<dbReference type="PROSITE" id="PS51257">
    <property type="entry name" value="PROKAR_LIPOPROTEIN"/>
    <property type="match status" value="1"/>
</dbReference>
<feature type="domain" description="FAD dependent oxidoreductase" evidence="2">
    <location>
        <begin position="6"/>
        <end position="331"/>
    </location>
</feature>
<dbReference type="PANTHER" id="PTHR13847:SF289">
    <property type="entry name" value="GLYCINE OXIDASE"/>
    <property type="match status" value="1"/>
</dbReference>
<sequence length="335" mass="37971">MKSKRAVIIGGGLVGCLTAVEMQHKGFDVTIIDQFELGSGSSVAAGGILFPLMPWDYDEKVYDLCKSAANYYKYFSAVLLKETGIDPEYHESGLIMINPVDNQKIFNWCDQHDVDLKKITFNGSPSIELRNVSQIRPTQLMRSLKVYMQHLNIKVHVNSEIIDFNAEREEVTECLSSDGKKFIGEKFIITSGAWAANLLKEYKEKIYPIRGQMIQFPKSNLELKKIMYHDGFYMIPRMDGTIVAGSTLEDVGFSIKETEGSIDDLKNKAEHIYPELIDVKIEKSWHGFRPGTHNNIPIIGKYKDYKNLYLNVGHHRYGVTMAPKSAEIITSLIMS</sequence>
<dbReference type="EMBL" id="AAUX01000001">
    <property type="protein sequence ID" value="EAV46485.1"/>
    <property type="molecule type" value="Genomic_DNA"/>
</dbReference>
<evidence type="ECO:0000313" key="4">
    <source>
        <dbReference type="Proteomes" id="UP000054262"/>
    </source>
</evidence>
<protein>
    <submittedName>
        <fullName evidence="3">NAD binding site:D-amino acid oxidase</fullName>
    </submittedName>
</protein>
<gene>
    <name evidence="3" type="ORF">MB2181_00390</name>
</gene>
<organism evidence="3 4">
    <name type="scientific">Methylophilales bacterium HTCC2181</name>
    <dbReference type="NCBI Taxonomy" id="383631"/>
    <lineage>
        <taxon>Bacteria</taxon>
        <taxon>Pseudomonadati</taxon>
        <taxon>Pseudomonadota</taxon>
        <taxon>Betaproteobacteria</taxon>
        <taxon>Nitrosomonadales</taxon>
        <taxon>OM43 clade</taxon>
    </lineage>
</organism>
<evidence type="ECO:0000313" key="3">
    <source>
        <dbReference type="EMBL" id="EAV46485.1"/>
    </source>
</evidence>
<dbReference type="GO" id="GO:0016491">
    <property type="term" value="F:oxidoreductase activity"/>
    <property type="evidence" value="ECO:0007669"/>
    <property type="project" value="UniProtKB-KW"/>
</dbReference>
<keyword evidence="1" id="KW-0560">Oxidoreductase</keyword>
<dbReference type="SUPFAM" id="SSF54373">
    <property type="entry name" value="FAD-linked reductases, C-terminal domain"/>
    <property type="match status" value="1"/>
</dbReference>
<dbReference type="Gene3D" id="3.30.9.10">
    <property type="entry name" value="D-Amino Acid Oxidase, subunit A, domain 2"/>
    <property type="match status" value="1"/>
</dbReference>
<comment type="caution">
    <text evidence="3">The sequence shown here is derived from an EMBL/GenBank/DDBJ whole genome shotgun (WGS) entry which is preliminary data.</text>
</comment>
<dbReference type="OrthoDB" id="18526at2"/>
<reference evidence="3 4" key="1">
    <citation type="submission" date="2006-11" db="EMBL/GenBank/DDBJ databases">
        <authorList>
            <person name="Giovannoni S."/>
            <person name="Vergin K."/>
            <person name="Ferriera S."/>
            <person name="Johnson J."/>
            <person name="Kravitz S."/>
            <person name="Beeson K."/>
            <person name="Sutton G."/>
            <person name="Rogers Y.-H."/>
            <person name="Friedman R."/>
            <person name="Frazier M."/>
            <person name="Venter J.C."/>
        </authorList>
    </citation>
    <scope>NUCLEOTIDE SEQUENCE [LARGE SCALE GENOMIC DNA]</scope>
    <source>
        <strain evidence="3 4">HTCC2181</strain>
    </source>
</reference>
<dbReference type="PANTHER" id="PTHR13847">
    <property type="entry name" value="SARCOSINE DEHYDROGENASE-RELATED"/>
    <property type="match status" value="1"/>
</dbReference>
<dbReference type="InterPro" id="IPR036188">
    <property type="entry name" value="FAD/NAD-bd_sf"/>
</dbReference>
<accession>A0P4M5</accession>